<keyword evidence="1" id="KW-1185">Reference proteome</keyword>
<organism evidence="1 2">
    <name type="scientific">Parascaris univalens</name>
    <name type="common">Nematode worm</name>
    <dbReference type="NCBI Taxonomy" id="6257"/>
    <lineage>
        <taxon>Eukaryota</taxon>
        <taxon>Metazoa</taxon>
        <taxon>Ecdysozoa</taxon>
        <taxon>Nematoda</taxon>
        <taxon>Chromadorea</taxon>
        <taxon>Rhabditida</taxon>
        <taxon>Spirurina</taxon>
        <taxon>Ascaridomorpha</taxon>
        <taxon>Ascaridoidea</taxon>
        <taxon>Ascarididae</taxon>
        <taxon>Parascaris</taxon>
    </lineage>
</organism>
<dbReference type="WBParaSite" id="PgR004_g104_t06">
    <property type="protein sequence ID" value="PgR004_g104_t06"/>
    <property type="gene ID" value="PgR004_g104"/>
</dbReference>
<reference evidence="2" key="1">
    <citation type="submission" date="2022-11" db="UniProtKB">
        <authorList>
            <consortium name="WormBaseParasite"/>
        </authorList>
    </citation>
    <scope>IDENTIFICATION</scope>
</reference>
<accession>A0A915AB65</accession>
<dbReference type="Proteomes" id="UP000887569">
    <property type="component" value="Unplaced"/>
</dbReference>
<evidence type="ECO:0000313" key="1">
    <source>
        <dbReference type="Proteomes" id="UP000887569"/>
    </source>
</evidence>
<proteinExistence type="predicted"/>
<dbReference type="AlphaFoldDB" id="A0A915AB65"/>
<name>A0A915AB65_PARUN</name>
<protein>
    <submittedName>
        <fullName evidence="2">Secreted protein</fullName>
    </submittedName>
</protein>
<sequence length="72" mass="8105">MLQFLSQSSLFSADEVFVSWSEHMFCHRARYEVGGSLTSQGIVPTIEVILVNESVLPYIVKRSVAKLQNCEV</sequence>
<evidence type="ECO:0000313" key="2">
    <source>
        <dbReference type="WBParaSite" id="PgR004_g104_t06"/>
    </source>
</evidence>